<evidence type="ECO:0000313" key="10">
    <source>
        <dbReference type="Proteomes" id="UP000594263"/>
    </source>
</evidence>
<dbReference type="FunFam" id="1.10.10.60:FF:000002">
    <property type="entry name" value="Myb family transcription factor"/>
    <property type="match status" value="1"/>
</dbReference>
<keyword evidence="10" id="KW-1185">Reference proteome</keyword>
<evidence type="ECO:0000259" key="8">
    <source>
        <dbReference type="PROSITE" id="PS51294"/>
    </source>
</evidence>
<comment type="subcellular location">
    <subcellularLocation>
        <location evidence="1">Nucleus</location>
    </subcellularLocation>
</comment>
<organism evidence="9 10">
    <name type="scientific">Kalanchoe fedtschenkoi</name>
    <name type="common">Lavender scallops</name>
    <name type="synonym">South American air plant</name>
    <dbReference type="NCBI Taxonomy" id="63787"/>
    <lineage>
        <taxon>Eukaryota</taxon>
        <taxon>Viridiplantae</taxon>
        <taxon>Streptophyta</taxon>
        <taxon>Embryophyta</taxon>
        <taxon>Tracheophyta</taxon>
        <taxon>Spermatophyta</taxon>
        <taxon>Magnoliopsida</taxon>
        <taxon>eudicotyledons</taxon>
        <taxon>Gunneridae</taxon>
        <taxon>Pentapetalae</taxon>
        <taxon>Saxifragales</taxon>
        <taxon>Crassulaceae</taxon>
        <taxon>Kalanchoe</taxon>
    </lineage>
</organism>
<dbReference type="PROSITE" id="PS51294">
    <property type="entry name" value="HTH_MYB"/>
    <property type="match status" value="1"/>
</dbReference>
<evidence type="ECO:0000256" key="4">
    <source>
        <dbReference type="ARBA" id="ARBA00023054"/>
    </source>
</evidence>
<dbReference type="Gene3D" id="1.10.10.60">
    <property type="entry name" value="Homeodomain-like"/>
    <property type="match status" value="1"/>
</dbReference>
<evidence type="ECO:0000313" key="9">
    <source>
        <dbReference type="EnsemblPlants" id="Kaladp0747s0018.1.v1.1"/>
    </source>
</evidence>
<sequence>MGTSSGVSEENNGSSSSTSSSSNRKERLRWTDELHERFEEAINQLGGADRATPKGILKTMDVPGLTIYHVKSHLQKYRVAKFVPESSNRGKYERRSISEMLPNFSATSAVQLNEALRLHMEAERQLSHRMEASLKLKIEAQGRYMDRITEDLRAGKTVAMKPAKPFNPITSLPSLCDESESNSPKDQLSEPHLQSRALKRFRVENDLVSAPQMPDNYAPQYLTRPYDGQTEMFNNQGLRRVQYPVHDMSVPWNLTFSGPSPLMPN</sequence>
<dbReference type="GO" id="GO:0005634">
    <property type="term" value="C:nucleus"/>
    <property type="evidence" value="ECO:0007669"/>
    <property type="project" value="UniProtKB-SubCell"/>
</dbReference>
<dbReference type="Pfam" id="PF14379">
    <property type="entry name" value="Myb_CC_LHEQLE"/>
    <property type="match status" value="1"/>
</dbReference>
<accession>A0A7N0VHG3</accession>
<evidence type="ECO:0000256" key="5">
    <source>
        <dbReference type="ARBA" id="ARBA00023163"/>
    </source>
</evidence>
<dbReference type="SUPFAM" id="SSF46689">
    <property type="entry name" value="Homeodomain-like"/>
    <property type="match status" value="1"/>
</dbReference>
<dbReference type="InterPro" id="IPR009057">
    <property type="entry name" value="Homeodomain-like_sf"/>
</dbReference>
<evidence type="ECO:0000256" key="2">
    <source>
        <dbReference type="ARBA" id="ARBA00006783"/>
    </source>
</evidence>
<keyword evidence="3" id="KW-0805">Transcription regulation</keyword>
<dbReference type="PANTHER" id="PTHR31499">
    <property type="entry name" value="MYB FAMILY TRANSCRIPTION FACTOR PHL11"/>
    <property type="match status" value="1"/>
</dbReference>
<dbReference type="InterPro" id="IPR046955">
    <property type="entry name" value="PHR1-like"/>
</dbReference>
<protein>
    <recommendedName>
        <fullName evidence="8">HTH myb-type domain-containing protein</fullName>
    </recommendedName>
</protein>
<dbReference type="Pfam" id="PF00249">
    <property type="entry name" value="Myb_DNA-binding"/>
    <property type="match status" value="1"/>
</dbReference>
<evidence type="ECO:0000256" key="1">
    <source>
        <dbReference type="ARBA" id="ARBA00004123"/>
    </source>
</evidence>
<dbReference type="InterPro" id="IPR017930">
    <property type="entry name" value="Myb_dom"/>
</dbReference>
<evidence type="ECO:0000256" key="7">
    <source>
        <dbReference type="SAM" id="MobiDB-lite"/>
    </source>
</evidence>
<dbReference type="GO" id="GO:0003700">
    <property type="term" value="F:DNA-binding transcription factor activity"/>
    <property type="evidence" value="ECO:0007669"/>
    <property type="project" value="InterPro"/>
</dbReference>
<evidence type="ECO:0000256" key="3">
    <source>
        <dbReference type="ARBA" id="ARBA00023015"/>
    </source>
</evidence>
<feature type="compositionally biased region" description="Low complexity" evidence="7">
    <location>
        <begin position="1"/>
        <end position="22"/>
    </location>
</feature>
<dbReference type="InterPro" id="IPR025756">
    <property type="entry name" value="Myb_CC_LHEQLE"/>
</dbReference>
<dbReference type="InterPro" id="IPR006447">
    <property type="entry name" value="Myb_dom_plants"/>
</dbReference>
<keyword evidence="4" id="KW-0175">Coiled coil</keyword>
<reference evidence="9" key="1">
    <citation type="submission" date="2021-01" db="UniProtKB">
        <authorList>
            <consortium name="EnsemblPlants"/>
        </authorList>
    </citation>
    <scope>IDENTIFICATION</scope>
</reference>
<evidence type="ECO:0000256" key="6">
    <source>
        <dbReference type="ARBA" id="ARBA00023242"/>
    </source>
</evidence>
<feature type="region of interest" description="Disordered" evidence="7">
    <location>
        <begin position="162"/>
        <end position="191"/>
    </location>
</feature>
<dbReference type="GO" id="GO:0003677">
    <property type="term" value="F:DNA binding"/>
    <property type="evidence" value="ECO:0007669"/>
    <property type="project" value="InterPro"/>
</dbReference>
<comment type="similarity">
    <text evidence="2">Belongs to the MYB-CC family.</text>
</comment>
<dbReference type="EnsemblPlants" id="Kaladp0747s0018.1.v1.1">
    <property type="protein sequence ID" value="Kaladp0747s0018.1.v1.1"/>
    <property type="gene ID" value="Kaladp0747s0018.v1.1"/>
</dbReference>
<dbReference type="Gramene" id="Kaladp0747s0018.1.v1.1">
    <property type="protein sequence ID" value="Kaladp0747s0018.1.v1.1"/>
    <property type="gene ID" value="Kaladp0747s0018.v1.1"/>
</dbReference>
<dbReference type="NCBIfam" id="TIGR01557">
    <property type="entry name" value="myb_SHAQKYF"/>
    <property type="match status" value="1"/>
</dbReference>
<dbReference type="Proteomes" id="UP000594263">
    <property type="component" value="Unplaced"/>
</dbReference>
<name>A0A7N0VHG3_KALFE</name>
<proteinExistence type="inferred from homology"/>
<feature type="domain" description="HTH myb-type" evidence="8">
    <location>
        <begin position="22"/>
        <end position="82"/>
    </location>
</feature>
<dbReference type="InterPro" id="IPR001005">
    <property type="entry name" value="SANT/Myb"/>
</dbReference>
<keyword evidence="6" id="KW-0539">Nucleus</keyword>
<feature type="region of interest" description="Disordered" evidence="7">
    <location>
        <begin position="1"/>
        <end position="30"/>
    </location>
</feature>
<dbReference type="PANTHER" id="PTHR31499:SF79">
    <property type="entry name" value="HTH MYB-TYPE DOMAIN-CONTAINING PROTEIN"/>
    <property type="match status" value="1"/>
</dbReference>
<dbReference type="AlphaFoldDB" id="A0A7N0VHG3"/>
<keyword evidence="5" id="KW-0804">Transcription</keyword>